<keyword evidence="1" id="KW-1185">Reference proteome</keyword>
<accession>A0A0N5BD34</accession>
<proteinExistence type="predicted"/>
<reference evidence="2" key="1">
    <citation type="submission" date="2017-02" db="UniProtKB">
        <authorList>
            <consortium name="WormBaseParasite"/>
        </authorList>
    </citation>
    <scope>IDENTIFICATION</scope>
</reference>
<dbReference type="AlphaFoldDB" id="A0A0N5BD34"/>
<name>A0A0N5BD34_STREA</name>
<sequence>MSNIVEIFAWIYDVKINVYPECYPRYYNEQVFLNLTVFSKSYGTSPGGCNTVRGVSARIPTNIDFQNEGILSIIYKQHENEETLTKKIFKDCKRWSSTGKQFFCDFSNIDPLYDRQLKLIFKNKILENKFFDY</sequence>
<evidence type="ECO:0000313" key="2">
    <source>
        <dbReference type="WBParaSite" id="SPAL_0000392500.1"/>
    </source>
</evidence>
<protein>
    <submittedName>
        <fullName evidence="2">Uncharacterized protein</fullName>
    </submittedName>
</protein>
<organism evidence="1 2">
    <name type="scientific">Strongyloides papillosus</name>
    <name type="common">Intestinal threadworm</name>
    <dbReference type="NCBI Taxonomy" id="174720"/>
    <lineage>
        <taxon>Eukaryota</taxon>
        <taxon>Metazoa</taxon>
        <taxon>Ecdysozoa</taxon>
        <taxon>Nematoda</taxon>
        <taxon>Chromadorea</taxon>
        <taxon>Rhabditida</taxon>
        <taxon>Tylenchina</taxon>
        <taxon>Panagrolaimomorpha</taxon>
        <taxon>Strongyloidoidea</taxon>
        <taxon>Strongyloididae</taxon>
        <taxon>Strongyloides</taxon>
    </lineage>
</organism>
<dbReference type="WBParaSite" id="SPAL_0000392500.1">
    <property type="protein sequence ID" value="SPAL_0000392500.1"/>
    <property type="gene ID" value="SPAL_0000392500"/>
</dbReference>
<evidence type="ECO:0000313" key="1">
    <source>
        <dbReference type="Proteomes" id="UP000046392"/>
    </source>
</evidence>
<dbReference type="Proteomes" id="UP000046392">
    <property type="component" value="Unplaced"/>
</dbReference>